<feature type="domain" description="Mycothiol-dependent maleylpyruvate isomerase metal-binding" evidence="1">
    <location>
        <begin position="23"/>
        <end position="155"/>
    </location>
</feature>
<keyword evidence="2" id="KW-0413">Isomerase</keyword>
<gene>
    <name evidence="2" type="ORF">JIG36_23370</name>
</gene>
<dbReference type="InterPro" id="IPR024344">
    <property type="entry name" value="MDMPI_metal-binding"/>
</dbReference>
<dbReference type="GO" id="GO:0016853">
    <property type="term" value="F:isomerase activity"/>
    <property type="evidence" value="ECO:0007669"/>
    <property type="project" value="UniProtKB-KW"/>
</dbReference>
<dbReference type="Gene3D" id="1.20.120.450">
    <property type="entry name" value="dinb family like domain"/>
    <property type="match status" value="1"/>
</dbReference>
<evidence type="ECO:0000313" key="2">
    <source>
        <dbReference type="EMBL" id="MBM2618501.1"/>
    </source>
</evidence>
<evidence type="ECO:0000259" key="1">
    <source>
        <dbReference type="Pfam" id="PF11716"/>
    </source>
</evidence>
<dbReference type="Proteomes" id="UP000632138">
    <property type="component" value="Unassembled WGS sequence"/>
</dbReference>
<dbReference type="EMBL" id="JAENHP010000007">
    <property type="protein sequence ID" value="MBM2618501.1"/>
    <property type="molecule type" value="Genomic_DNA"/>
</dbReference>
<reference evidence="2 3" key="1">
    <citation type="submission" date="2021-01" db="EMBL/GenBank/DDBJ databases">
        <title>Actinoplanes sp. nov. LDG1-06 isolated from lichen.</title>
        <authorList>
            <person name="Saeng-In P."/>
            <person name="Phongsopitanun W."/>
            <person name="Kanchanasin P."/>
            <person name="Yuki M."/>
            <person name="Kudo T."/>
            <person name="Ohkuma M."/>
            <person name="Tanasupawat S."/>
        </authorList>
    </citation>
    <scope>NUCLEOTIDE SEQUENCE [LARGE SCALE GENOMIC DNA]</scope>
    <source>
        <strain evidence="2 3">LDG1-06</strain>
    </source>
</reference>
<dbReference type="RefSeq" id="WP_203378503.1">
    <property type="nucleotide sequence ID" value="NZ_JAENHP010000007.1"/>
</dbReference>
<sequence length="207" mass="22163">MIRPFLDTAEVVSELLHSPELVARWEQPSALTSFRISGLAGHLARAVFNVERWLAAPPGEGDPIDTVAYYLAGAAPAPDLDGVVPSRIRETGEEEALAGPAALAADFDAARARLATRLPTLAPDRPVRVFAHVLPLDQCLLTRLVELTVHLDDLAVSLSVPTPAVPPEAADAVAVCLTRLSLARHGFLPVLRTLSRRERAHSPIAAF</sequence>
<comment type="caution">
    <text evidence="2">The sequence shown here is derived from an EMBL/GenBank/DDBJ whole genome shotgun (WGS) entry which is preliminary data.</text>
</comment>
<dbReference type="Pfam" id="PF11716">
    <property type="entry name" value="MDMPI_N"/>
    <property type="match status" value="1"/>
</dbReference>
<dbReference type="SUPFAM" id="SSF109854">
    <property type="entry name" value="DinB/YfiT-like putative metalloenzymes"/>
    <property type="match status" value="1"/>
</dbReference>
<organism evidence="2 3">
    <name type="scientific">Paractinoplanes ovalisporus</name>
    <dbReference type="NCBI Taxonomy" id="2810368"/>
    <lineage>
        <taxon>Bacteria</taxon>
        <taxon>Bacillati</taxon>
        <taxon>Actinomycetota</taxon>
        <taxon>Actinomycetes</taxon>
        <taxon>Micromonosporales</taxon>
        <taxon>Micromonosporaceae</taxon>
        <taxon>Paractinoplanes</taxon>
    </lineage>
</organism>
<name>A0ABS2AGY6_9ACTN</name>
<evidence type="ECO:0000313" key="3">
    <source>
        <dbReference type="Proteomes" id="UP000632138"/>
    </source>
</evidence>
<protein>
    <submittedName>
        <fullName evidence="2">Maleylpyruvate isomerase N-terminal domain-containing protein</fullName>
    </submittedName>
</protein>
<dbReference type="InterPro" id="IPR034660">
    <property type="entry name" value="DinB/YfiT-like"/>
</dbReference>
<accession>A0ABS2AGY6</accession>
<proteinExistence type="predicted"/>
<keyword evidence="3" id="KW-1185">Reference proteome</keyword>